<dbReference type="HAMAP" id="MF_00328">
    <property type="entry name" value="Guanylate_kinase"/>
    <property type="match status" value="1"/>
</dbReference>
<dbReference type="Gene3D" id="3.40.50.300">
    <property type="entry name" value="P-loop containing nucleotide triphosphate hydrolases"/>
    <property type="match status" value="1"/>
</dbReference>
<comment type="catalytic activity">
    <reaction evidence="12 13">
        <text>GMP + ATP = GDP + ADP</text>
        <dbReference type="Rhea" id="RHEA:20780"/>
        <dbReference type="ChEBI" id="CHEBI:30616"/>
        <dbReference type="ChEBI" id="CHEBI:58115"/>
        <dbReference type="ChEBI" id="CHEBI:58189"/>
        <dbReference type="ChEBI" id="CHEBI:456216"/>
        <dbReference type="EC" id="2.7.4.8"/>
    </reaction>
</comment>
<evidence type="ECO:0000313" key="16">
    <source>
        <dbReference type="EMBL" id="KIC72826.1"/>
    </source>
</evidence>
<evidence type="ECO:0000259" key="15">
    <source>
        <dbReference type="PROSITE" id="PS50052"/>
    </source>
</evidence>
<dbReference type="GO" id="GO:0005524">
    <property type="term" value="F:ATP binding"/>
    <property type="evidence" value="ECO:0007669"/>
    <property type="project" value="UniProtKB-UniRule"/>
</dbReference>
<feature type="binding site" evidence="13">
    <location>
        <begin position="35"/>
        <end position="42"/>
    </location>
    <ligand>
        <name>ATP</name>
        <dbReference type="ChEBI" id="CHEBI:30616"/>
    </ligand>
</feature>
<comment type="caution">
    <text evidence="16">The sequence shown here is derived from an EMBL/GenBank/DDBJ whole genome shotgun (WGS) entry which is preliminary data.</text>
</comment>
<name>A0A0C1JQM9_9BACT</name>
<feature type="coiled-coil region" evidence="14">
    <location>
        <begin position="157"/>
        <end position="184"/>
    </location>
</feature>
<evidence type="ECO:0000256" key="12">
    <source>
        <dbReference type="ARBA" id="ARBA00048594"/>
    </source>
</evidence>
<dbReference type="FunFam" id="3.30.63.10:FF:000005">
    <property type="entry name" value="Guanylate kinase"/>
    <property type="match status" value="1"/>
</dbReference>
<evidence type="ECO:0000313" key="17">
    <source>
        <dbReference type="Proteomes" id="UP000031465"/>
    </source>
</evidence>
<evidence type="ECO:0000256" key="4">
    <source>
        <dbReference type="ARBA" id="ARBA00012961"/>
    </source>
</evidence>
<dbReference type="PANTHER" id="PTHR23117:SF13">
    <property type="entry name" value="GUANYLATE KINASE"/>
    <property type="match status" value="1"/>
</dbReference>
<dbReference type="Proteomes" id="UP000031465">
    <property type="component" value="Unassembled WGS sequence"/>
</dbReference>
<dbReference type="InterPro" id="IPR008144">
    <property type="entry name" value="Guanylate_kin-like_dom"/>
</dbReference>
<keyword evidence="10 13" id="KW-0067">ATP-binding</keyword>
<dbReference type="EC" id="2.7.4.8" evidence="4 13"/>
<dbReference type="Pfam" id="PF00625">
    <property type="entry name" value="Guanylate_kin"/>
    <property type="match status" value="1"/>
</dbReference>
<dbReference type="InterPro" id="IPR017665">
    <property type="entry name" value="Guanylate_kinase"/>
</dbReference>
<evidence type="ECO:0000256" key="14">
    <source>
        <dbReference type="SAM" id="Coils"/>
    </source>
</evidence>
<dbReference type="PROSITE" id="PS00856">
    <property type="entry name" value="GUANYLATE_KINASE_1"/>
    <property type="match status" value="1"/>
</dbReference>
<evidence type="ECO:0000256" key="5">
    <source>
        <dbReference type="ARBA" id="ARBA00016296"/>
    </source>
</evidence>
<keyword evidence="9 13" id="KW-0418">Kinase</keyword>
<dbReference type="SUPFAM" id="SSF52540">
    <property type="entry name" value="P-loop containing nucleoside triphosphate hydrolases"/>
    <property type="match status" value="1"/>
</dbReference>
<gene>
    <name evidence="13 16" type="primary">gmk</name>
    <name evidence="16" type="ORF">DB44_BZ00040</name>
</gene>
<evidence type="ECO:0000256" key="7">
    <source>
        <dbReference type="ARBA" id="ARBA00022679"/>
    </source>
</evidence>
<evidence type="ECO:0000256" key="10">
    <source>
        <dbReference type="ARBA" id="ARBA00022840"/>
    </source>
</evidence>
<dbReference type="AlphaFoldDB" id="A0A0C1JQM9"/>
<reference evidence="16 17" key="1">
    <citation type="journal article" date="2014" name="Mol. Biol. Evol.">
        <title>Massive expansion of Ubiquitination-related gene families within the Chlamydiae.</title>
        <authorList>
            <person name="Domman D."/>
            <person name="Collingro A."/>
            <person name="Lagkouvardos I."/>
            <person name="Gehre L."/>
            <person name="Weinmaier T."/>
            <person name="Rattei T."/>
            <person name="Subtil A."/>
            <person name="Horn M."/>
        </authorList>
    </citation>
    <scope>NUCLEOTIDE SEQUENCE [LARGE SCALE GENOMIC DNA]</scope>
    <source>
        <strain evidence="16 17">EI2</strain>
    </source>
</reference>
<dbReference type="GO" id="GO:0004385">
    <property type="term" value="F:GMP kinase activity"/>
    <property type="evidence" value="ECO:0007669"/>
    <property type="project" value="UniProtKB-UniRule"/>
</dbReference>
<organism evidence="16 17">
    <name type="scientific">Candidatus Protochlamydia amoebophila</name>
    <dbReference type="NCBI Taxonomy" id="362787"/>
    <lineage>
        <taxon>Bacteria</taxon>
        <taxon>Pseudomonadati</taxon>
        <taxon>Chlamydiota</taxon>
        <taxon>Chlamydiia</taxon>
        <taxon>Parachlamydiales</taxon>
        <taxon>Parachlamydiaceae</taxon>
        <taxon>Candidatus Protochlamydia</taxon>
    </lineage>
</organism>
<dbReference type="GO" id="GO:0005829">
    <property type="term" value="C:cytosol"/>
    <property type="evidence" value="ECO:0007669"/>
    <property type="project" value="TreeGrafter"/>
</dbReference>
<dbReference type="InterPro" id="IPR020590">
    <property type="entry name" value="Guanylate_kinase_CS"/>
</dbReference>
<dbReference type="CDD" id="cd00071">
    <property type="entry name" value="GMPK"/>
    <property type="match status" value="1"/>
</dbReference>
<sequence length="215" mass="24595">MYSLIVDVLKKSKLGLLTMLLGGKDKKGSLFIVSAPAGTGKTTLVNLLVHEFPTVIASISYTTRAPRLSEVNGKDYYFITESEFEAKIAAADFLEYVKLYDTYYGTSRKWVEIQRQLGLHVILVIDTQGALQLQKLCEATFIFIRPPSLDELKNRLINRQTESLEMIEKRLACAERELKAAQYYDYEIINDDLQEAYQVLRSILIAEYHRISKKL</sequence>
<evidence type="ECO:0000256" key="8">
    <source>
        <dbReference type="ARBA" id="ARBA00022741"/>
    </source>
</evidence>
<evidence type="ECO:0000256" key="11">
    <source>
        <dbReference type="ARBA" id="ARBA00030128"/>
    </source>
</evidence>
<feature type="domain" description="Guanylate kinase-like" evidence="15">
    <location>
        <begin position="28"/>
        <end position="205"/>
    </location>
</feature>
<dbReference type="InterPro" id="IPR027417">
    <property type="entry name" value="P-loop_NTPase"/>
</dbReference>
<keyword evidence="8 13" id="KW-0547">Nucleotide-binding</keyword>
<dbReference type="SMART" id="SM00072">
    <property type="entry name" value="GuKc"/>
    <property type="match status" value="1"/>
</dbReference>
<dbReference type="PROSITE" id="PS50052">
    <property type="entry name" value="GUANYLATE_KINASE_2"/>
    <property type="match status" value="1"/>
</dbReference>
<keyword evidence="6 13" id="KW-0963">Cytoplasm</keyword>
<keyword evidence="7 13" id="KW-0808">Transferase</keyword>
<accession>A0A0C1JQM9</accession>
<keyword evidence="14" id="KW-0175">Coiled coil</keyword>
<dbReference type="NCBIfam" id="TIGR03263">
    <property type="entry name" value="guanyl_kin"/>
    <property type="match status" value="1"/>
</dbReference>
<protein>
    <recommendedName>
        <fullName evidence="5 13">Guanylate kinase</fullName>
        <ecNumber evidence="4 13">2.7.4.8</ecNumber>
    </recommendedName>
    <alternativeName>
        <fullName evidence="11 13">GMP kinase</fullName>
    </alternativeName>
</protein>
<evidence type="ECO:0000256" key="2">
    <source>
        <dbReference type="ARBA" id="ARBA00004496"/>
    </source>
</evidence>
<comment type="function">
    <text evidence="1 13">Essential for recycling GMP and indirectly, cGMP.</text>
</comment>
<evidence type="ECO:0000256" key="1">
    <source>
        <dbReference type="ARBA" id="ARBA00003531"/>
    </source>
</evidence>
<dbReference type="PATRIC" id="fig|362787.3.peg.734"/>
<comment type="similarity">
    <text evidence="3 13">Belongs to the guanylate kinase family.</text>
</comment>
<evidence type="ECO:0000256" key="6">
    <source>
        <dbReference type="ARBA" id="ARBA00022490"/>
    </source>
</evidence>
<dbReference type="InterPro" id="IPR008145">
    <property type="entry name" value="GK/Ca_channel_bsu"/>
</dbReference>
<evidence type="ECO:0000256" key="13">
    <source>
        <dbReference type="HAMAP-Rule" id="MF_00328"/>
    </source>
</evidence>
<evidence type="ECO:0000256" key="3">
    <source>
        <dbReference type="ARBA" id="ARBA00005790"/>
    </source>
</evidence>
<comment type="subcellular location">
    <subcellularLocation>
        <location evidence="2 13">Cytoplasm</location>
    </subcellularLocation>
</comment>
<evidence type="ECO:0000256" key="9">
    <source>
        <dbReference type="ARBA" id="ARBA00022777"/>
    </source>
</evidence>
<dbReference type="EMBL" id="JSAN01000046">
    <property type="protein sequence ID" value="KIC72826.1"/>
    <property type="molecule type" value="Genomic_DNA"/>
</dbReference>
<dbReference type="PANTHER" id="PTHR23117">
    <property type="entry name" value="GUANYLATE KINASE-RELATED"/>
    <property type="match status" value="1"/>
</dbReference>
<dbReference type="Gene3D" id="3.30.63.10">
    <property type="entry name" value="Guanylate Kinase phosphate binding domain"/>
    <property type="match status" value="1"/>
</dbReference>
<proteinExistence type="inferred from homology"/>